<evidence type="ECO:0000313" key="1">
    <source>
        <dbReference type="EMBL" id="KAK1131437.1"/>
    </source>
</evidence>
<keyword evidence="2" id="KW-1185">Reference proteome</keyword>
<dbReference type="EMBL" id="JAHYIQ010000006">
    <property type="protein sequence ID" value="KAK1131437.1"/>
    <property type="molecule type" value="Genomic_DNA"/>
</dbReference>
<accession>A0AA40G5E8</accession>
<proteinExistence type="predicted"/>
<dbReference type="Proteomes" id="UP001177670">
    <property type="component" value="Unassembled WGS sequence"/>
</dbReference>
<dbReference type="AlphaFoldDB" id="A0AA40G5E8"/>
<comment type="caution">
    <text evidence="1">The sequence shown here is derived from an EMBL/GenBank/DDBJ whole genome shotgun (WGS) entry which is preliminary data.</text>
</comment>
<reference evidence="1" key="1">
    <citation type="submission" date="2021-10" db="EMBL/GenBank/DDBJ databases">
        <title>Melipona bicolor Genome sequencing and assembly.</title>
        <authorList>
            <person name="Araujo N.S."/>
            <person name="Arias M.C."/>
        </authorList>
    </citation>
    <scope>NUCLEOTIDE SEQUENCE</scope>
    <source>
        <strain evidence="1">USP_2M_L1-L4_2017</strain>
        <tissue evidence="1">Whole body</tissue>
    </source>
</reference>
<organism evidence="1 2">
    <name type="scientific">Melipona bicolor</name>
    <dbReference type="NCBI Taxonomy" id="60889"/>
    <lineage>
        <taxon>Eukaryota</taxon>
        <taxon>Metazoa</taxon>
        <taxon>Ecdysozoa</taxon>
        <taxon>Arthropoda</taxon>
        <taxon>Hexapoda</taxon>
        <taxon>Insecta</taxon>
        <taxon>Pterygota</taxon>
        <taxon>Neoptera</taxon>
        <taxon>Endopterygota</taxon>
        <taxon>Hymenoptera</taxon>
        <taxon>Apocrita</taxon>
        <taxon>Aculeata</taxon>
        <taxon>Apoidea</taxon>
        <taxon>Anthophila</taxon>
        <taxon>Apidae</taxon>
        <taxon>Melipona</taxon>
    </lineage>
</organism>
<gene>
    <name evidence="1" type="ORF">K0M31_017721</name>
</gene>
<evidence type="ECO:0000313" key="2">
    <source>
        <dbReference type="Proteomes" id="UP001177670"/>
    </source>
</evidence>
<sequence length="55" mass="6484">MDKALVPRFTQIFAKFSGWGRPLALFSERITMCFYLWKKTGYTERSSPIFEVESD</sequence>
<name>A0AA40G5E8_9HYME</name>
<protein>
    <submittedName>
        <fullName evidence="1">Uncharacterized protein</fullName>
    </submittedName>
</protein>